<evidence type="ECO:0000313" key="7">
    <source>
        <dbReference type="Proteomes" id="UP000682928"/>
    </source>
</evidence>
<dbReference type="EMBL" id="AP024590">
    <property type="protein sequence ID" value="BCU55263.1"/>
    <property type="molecule type" value="Genomic_DNA"/>
</dbReference>
<dbReference type="RefSeq" id="WP_088218836.1">
    <property type="nucleotide sequence ID" value="NZ_AP024590.1"/>
</dbReference>
<comment type="subcellular location">
    <subcellularLocation>
        <location evidence="1">Cytoplasm</location>
        <location evidence="1">Nucleoid</location>
    </subcellularLocation>
</comment>
<reference evidence="6" key="1">
    <citation type="submission" date="2021-04" db="EMBL/GenBank/DDBJ databases">
        <title>Difference and commonality of drug resistance evolution in various bacteria. and drug sensitivity profiles.</title>
        <authorList>
            <person name="Maeda T."/>
            <person name="Shibai A."/>
            <person name="Kawada K."/>
            <person name="Kotani H."/>
            <person name="Tarusawa Y."/>
            <person name="Tanabe K."/>
            <person name="Furusawa C."/>
        </authorList>
    </citation>
    <scope>NUCLEOTIDE SEQUENCE</scope>
    <source>
        <strain evidence="6">JCM 8580</strain>
    </source>
</reference>
<gene>
    <name evidence="6" type="primary">rdgC_1</name>
    <name evidence="6" type="ORF">ENKO_18570</name>
</gene>
<dbReference type="Proteomes" id="UP000682928">
    <property type="component" value="Chromosome"/>
</dbReference>
<proteinExistence type="inferred from homology"/>
<evidence type="ECO:0000256" key="1">
    <source>
        <dbReference type="ARBA" id="ARBA00004453"/>
    </source>
</evidence>
<accession>A0AA86IQ95</accession>
<keyword evidence="5" id="KW-0233">DNA recombination</keyword>
<organism evidence="6 7">
    <name type="scientific">Enterobacter kobei</name>
    <dbReference type="NCBI Taxonomy" id="208224"/>
    <lineage>
        <taxon>Bacteria</taxon>
        <taxon>Pseudomonadati</taxon>
        <taxon>Pseudomonadota</taxon>
        <taxon>Gammaproteobacteria</taxon>
        <taxon>Enterobacterales</taxon>
        <taxon>Enterobacteriaceae</taxon>
        <taxon>Enterobacter</taxon>
        <taxon>Enterobacter cloacae complex</taxon>
    </lineage>
</organism>
<name>A0AA86IQ95_9ENTR</name>
<sequence length="305" mass="34048">MKLSKFRSAIVYRATLPSIEAVEGHLLELPYSDIGETEFSRASFVPNPVTGELVTPLTGGYAIVIRHDQKILPAQVVVRETQERVNKVELLRGEKVKRIERRQIAAQVKVDLCKKAFVKSSLILALYNSADNLLVINTSNKNMASLACALLIKVIGSVKTETIHISDIKNGLTTRLQNHLAGNSEAFDGFAVGDYIQLSRHADQKETIRYSAEHNSVAAEIIESLNSGFTVDQMELVGAGVHFLLTENFHFRRIDTQDHTFNPEDDRAYQWRHQAGADLFQFSKVVNGLCELLSYKDPQDQKPAA</sequence>
<evidence type="ECO:0000256" key="5">
    <source>
        <dbReference type="ARBA" id="ARBA00023172"/>
    </source>
</evidence>
<dbReference type="Pfam" id="PF04381">
    <property type="entry name" value="RdgC"/>
    <property type="match status" value="1"/>
</dbReference>
<evidence type="ECO:0000256" key="3">
    <source>
        <dbReference type="ARBA" id="ARBA00022296"/>
    </source>
</evidence>
<evidence type="ECO:0000256" key="2">
    <source>
        <dbReference type="ARBA" id="ARBA00008657"/>
    </source>
</evidence>
<dbReference type="GO" id="GO:0003690">
    <property type="term" value="F:double-stranded DNA binding"/>
    <property type="evidence" value="ECO:0007669"/>
    <property type="project" value="TreeGrafter"/>
</dbReference>
<evidence type="ECO:0000313" key="6">
    <source>
        <dbReference type="EMBL" id="BCU55263.1"/>
    </source>
</evidence>
<dbReference type="GO" id="GO:0000018">
    <property type="term" value="P:regulation of DNA recombination"/>
    <property type="evidence" value="ECO:0007669"/>
    <property type="project" value="TreeGrafter"/>
</dbReference>
<keyword evidence="4" id="KW-0963">Cytoplasm</keyword>
<dbReference type="PANTHER" id="PTHR38103">
    <property type="entry name" value="RECOMBINATION-ASSOCIATED PROTEIN RDGC"/>
    <property type="match status" value="1"/>
</dbReference>
<dbReference type="InterPro" id="IPR007476">
    <property type="entry name" value="RdgC"/>
</dbReference>
<dbReference type="GO" id="GO:0006310">
    <property type="term" value="P:DNA recombination"/>
    <property type="evidence" value="ECO:0007669"/>
    <property type="project" value="UniProtKB-KW"/>
</dbReference>
<evidence type="ECO:0000256" key="4">
    <source>
        <dbReference type="ARBA" id="ARBA00022490"/>
    </source>
</evidence>
<dbReference type="GO" id="GO:0043590">
    <property type="term" value="C:bacterial nucleoid"/>
    <property type="evidence" value="ECO:0007669"/>
    <property type="project" value="TreeGrafter"/>
</dbReference>
<comment type="similarity">
    <text evidence="2">Belongs to the RdgC family.</text>
</comment>
<protein>
    <recommendedName>
        <fullName evidence="3">Recombination-associated protein RdgC</fullName>
    </recommendedName>
</protein>
<dbReference type="PANTHER" id="PTHR38103:SF1">
    <property type="entry name" value="RECOMBINATION-ASSOCIATED PROTEIN RDGC"/>
    <property type="match status" value="1"/>
</dbReference>
<dbReference type="AlphaFoldDB" id="A0AA86IQ95"/>